<reference evidence="4 5" key="1">
    <citation type="journal article" date="2019" name="Int. J. Syst. Evol. Microbiol.">
        <title>The Global Catalogue of Microorganisms (GCM) 10K type strain sequencing project: providing services to taxonomists for standard genome sequencing and annotation.</title>
        <authorList>
            <consortium name="The Broad Institute Genomics Platform"/>
            <consortium name="The Broad Institute Genome Sequencing Center for Infectious Disease"/>
            <person name="Wu L."/>
            <person name="Ma J."/>
        </authorList>
    </citation>
    <scope>NUCLEOTIDE SEQUENCE [LARGE SCALE GENOMIC DNA]</scope>
    <source>
        <strain evidence="4 5">JCM 16026</strain>
    </source>
</reference>
<evidence type="ECO:0000256" key="1">
    <source>
        <dbReference type="ARBA" id="ARBA00022801"/>
    </source>
</evidence>
<evidence type="ECO:0000313" key="4">
    <source>
        <dbReference type="EMBL" id="GAA2172945.1"/>
    </source>
</evidence>
<dbReference type="Pfam" id="PF07676">
    <property type="entry name" value="PD40"/>
    <property type="match status" value="3"/>
</dbReference>
<accession>A0ABN3AP26</accession>
<dbReference type="Gene3D" id="3.40.50.1820">
    <property type="entry name" value="alpha/beta hydrolase"/>
    <property type="match status" value="1"/>
</dbReference>
<protein>
    <recommendedName>
        <fullName evidence="3">Peptidase S9 prolyl oligopeptidase catalytic domain-containing protein</fullName>
    </recommendedName>
</protein>
<dbReference type="Gene3D" id="2.120.10.30">
    <property type="entry name" value="TolB, C-terminal domain"/>
    <property type="match status" value="2"/>
</dbReference>
<dbReference type="PANTHER" id="PTHR42776">
    <property type="entry name" value="SERINE PEPTIDASE S9 FAMILY MEMBER"/>
    <property type="match status" value="1"/>
</dbReference>
<keyword evidence="2" id="KW-0720">Serine protease</keyword>
<comment type="caution">
    <text evidence="4">The sequence shown here is derived from an EMBL/GenBank/DDBJ whole genome shotgun (WGS) entry which is preliminary data.</text>
</comment>
<dbReference type="InterPro" id="IPR011659">
    <property type="entry name" value="WD40"/>
</dbReference>
<dbReference type="InterPro" id="IPR001375">
    <property type="entry name" value="Peptidase_S9_cat"/>
</dbReference>
<dbReference type="EMBL" id="BAAAQT010000005">
    <property type="protein sequence ID" value="GAA2172945.1"/>
    <property type="molecule type" value="Genomic_DNA"/>
</dbReference>
<evidence type="ECO:0000313" key="5">
    <source>
        <dbReference type="Proteomes" id="UP001501599"/>
    </source>
</evidence>
<dbReference type="SUPFAM" id="SSF53474">
    <property type="entry name" value="alpha/beta-Hydrolases"/>
    <property type="match status" value="1"/>
</dbReference>
<keyword evidence="2" id="KW-0645">Protease</keyword>
<name>A0ABN3AP26_9MICO</name>
<dbReference type="Pfam" id="PF00326">
    <property type="entry name" value="Peptidase_S9"/>
    <property type="match status" value="1"/>
</dbReference>
<keyword evidence="5" id="KW-1185">Reference proteome</keyword>
<dbReference type="PANTHER" id="PTHR42776:SF27">
    <property type="entry name" value="DIPEPTIDYL PEPTIDASE FAMILY MEMBER 6"/>
    <property type="match status" value="1"/>
</dbReference>
<feature type="domain" description="Peptidase S9 prolyl oligopeptidase catalytic" evidence="3">
    <location>
        <begin position="448"/>
        <end position="644"/>
    </location>
</feature>
<evidence type="ECO:0000256" key="2">
    <source>
        <dbReference type="ARBA" id="ARBA00022825"/>
    </source>
</evidence>
<proteinExistence type="predicted"/>
<dbReference type="SUPFAM" id="SSF82171">
    <property type="entry name" value="DPP6 N-terminal domain-like"/>
    <property type="match status" value="1"/>
</dbReference>
<dbReference type="Proteomes" id="UP001501599">
    <property type="component" value="Unassembled WGS sequence"/>
</dbReference>
<dbReference type="InterPro" id="IPR029058">
    <property type="entry name" value="AB_hydrolase_fold"/>
</dbReference>
<keyword evidence="1" id="KW-0378">Hydrolase</keyword>
<sequence>MTRTPTLDDLGAFVESGSPVLAPDGAHVVSVVSRVGASGSTTSRLHVRALGDSDVGGAGARDVELTTGDGDANPAVSPDGATVAFVRTDGDDPGIHVVPLAGGEPTRVTSGLRVVGAPRFSPDGASLAFVALVDDDAATPPAPLVFDGDPDHKVDGLGSIGTTRMHVHVVHVADGTVERMTVEGHCTDPAWSPDGTTLAFAQSGVAVDGHPLARRVGLVDVDAPRTSVRLPFAANAVGGPLAWTPDGVAIVAIGDVTTRVGHGRLVRLDVADGSATILAADLDRNVMGGGPGYPGGAPAFDADGRLVFCIRDGGQTVVHSLDADGGDLRRHDAGDGVVVSGLTIAGTRAVVRVSDATVPAELALLDLRASDGAGDAVQRLTDHLGDALPDVAFLPTRPVSFAIADGTTVHGWLLRDPDLEGPAPTLLDIHGGPHNAWTGAADTAHLYHQVLAARGWNVLTLNPRGSDGYGEAFFTDAVGGWGERDQQDFLDPLDRLVADGIADPDRLAVTGYSYGGFMTCWLTTVTDRFRAAVPGGLVCDQRTQGASSDLGGLLRDLEIGGVANATRLSPSTHADRVTTPSLILHGADDQRCPVAQAELWHALLREHDVESRLVLYPGGSHLFILNGPLSHRRDYNERVIDWVETRAAAR</sequence>
<dbReference type="InterPro" id="IPR011042">
    <property type="entry name" value="6-blade_b-propeller_TolB-like"/>
</dbReference>
<evidence type="ECO:0000259" key="3">
    <source>
        <dbReference type="Pfam" id="PF00326"/>
    </source>
</evidence>
<dbReference type="RefSeq" id="WP_344341785.1">
    <property type="nucleotide sequence ID" value="NZ_BAAAQT010000005.1"/>
</dbReference>
<organism evidence="4 5">
    <name type="scientific">Agrococcus versicolor</name>
    <dbReference type="NCBI Taxonomy" id="501482"/>
    <lineage>
        <taxon>Bacteria</taxon>
        <taxon>Bacillati</taxon>
        <taxon>Actinomycetota</taxon>
        <taxon>Actinomycetes</taxon>
        <taxon>Micrococcales</taxon>
        <taxon>Microbacteriaceae</taxon>
        <taxon>Agrococcus</taxon>
    </lineage>
</organism>
<gene>
    <name evidence="4" type="ORF">GCM10009846_12900</name>
</gene>